<gene>
    <name evidence="1" type="ORF">A0J61_02337</name>
</gene>
<organism evidence="1 2">
    <name type="scientific">Choanephora cucurbitarum</name>
    <dbReference type="NCBI Taxonomy" id="101091"/>
    <lineage>
        <taxon>Eukaryota</taxon>
        <taxon>Fungi</taxon>
        <taxon>Fungi incertae sedis</taxon>
        <taxon>Mucoromycota</taxon>
        <taxon>Mucoromycotina</taxon>
        <taxon>Mucoromycetes</taxon>
        <taxon>Mucorales</taxon>
        <taxon>Mucorineae</taxon>
        <taxon>Choanephoraceae</taxon>
        <taxon>Choanephoroideae</taxon>
        <taxon>Choanephora</taxon>
    </lineage>
</organism>
<accession>A0A1C7NKH0</accession>
<dbReference type="InParanoid" id="A0A1C7NKH0"/>
<proteinExistence type="predicted"/>
<sequence>MFNARIRNASTYRFREKEDTFCHWPQIILRLKYLMTTKPHLVNEEIRDKMPVLSSNFIQPQQDVIANAENNKTQVSNNTNGLVRRCLEYMRYYTTLNGDTAVLIVSKSAS</sequence>
<dbReference type="EMBL" id="LUGH01000086">
    <property type="protein sequence ID" value="OBZ89627.1"/>
    <property type="molecule type" value="Genomic_DNA"/>
</dbReference>
<protein>
    <submittedName>
        <fullName evidence="1">Uncharacterized protein</fullName>
    </submittedName>
</protein>
<name>A0A1C7NKH0_9FUNG</name>
<keyword evidence="2" id="KW-1185">Reference proteome</keyword>
<dbReference type="AlphaFoldDB" id="A0A1C7NKH0"/>
<comment type="caution">
    <text evidence="1">The sequence shown here is derived from an EMBL/GenBank/DDBJ whole genome shotgun (WGS) entry which is preliminary data.</text>
</comment>
<evidence type="ECO:0000313" key="2">
    <source>
        <dbReference type="Proteomes" id="UP000093000"/>
    </source>
</evidence>
<dbReference type="Proteomes" id="UP000093000">
    <property type="component" value="Unassembled WGS sequence"/>
</dbReference>
<reference evidence="1 2" key="1">
    <citation type="submission" date="2016-03" db="EMBL/GenBank/DDBJ databases">
        <title>Choanephora cucurbitarum.</title>
        <authorList>
            <person name="Min B."/>
            <person name="Park H."/>
            <person name="Park J.-H."/>
            <person name="Shin H.-D."/>
            <person name="Choi I.-G."/>
        </authorList>
    </citation>
    <scope>NUCLEOTIDE SEQUENCE [LARGE SCALE GENOMIC DNA]</scope>
    <source>
        <strain evidence="1 2">KUS-F28377</strain>
    </source>
</reference>
<evidence type="ECO:0000313" key="1">
    <source>
        <dbReference type="EMBL" id="OBZ89627.1"/>
    </source>
</evidence>